<dbReference type="PROSITE" id="PS00105">
    <property type="entry name" value="AA_TRANSFER_CLASS_1"/>
    <property type="match status" value="1"/>
</dbReference>
<evidence type="ECO:0000256" key="3">
    <source>
        <dbReference type="ARBA" id="ARBA00022576"/>
    </source>
</evidence>
<dbReference type="GO" id="GO:0006520">
    <property type="term" value="P:amino acid metabolic process"/>
    <property type="evidence" value="ECO:0007669"/>
    <property type="project" value="InterPro"/>
</dbReference>
<dbReference type="GO" id="GO:0008483">
    <property type="term" value="F:transaminase activity"/>
    <property type="evidence" value="ECO:0007669"/>
    <property type="project" value="UniProtKB-KW"/>
</dbReference>
<dbReference type="InterPro" id="IPR015421">
    <property type="entry name" value="PyrdxlP-dep_Trfase_major"/>
</dbReference>
<comment type="cofactor">
    <cofactor evidence="1 6">
        <name>pyridoxal 5'-phosphate</name>
        <dbReference type="ChEBI" id="CHEBI:597326"/>
    </cofactor>
</comment>
<evidence type="ECO:0000256" key="5">
    <source>
        <dbReference type="ARBA" id="ARBA00022898"/>
    </source>
</evidence>
<dbReference type="PANTHER" id="PTHR46383">
    <property type="entry name" value="ASPARTATE AMINOTRANSFERASE"/>
    <property type="match status" value="1"/>
</dbReference>
<dbReference type="Pfam" id="PF00155">
    <property type="entry name" value="Aminotran_1_2"/>
    <property type="match status" value="1"/>
</dbReference>
<dbReference type="SUPFAM" id="SSF53383">
    <property type="entry name" value="PLP-dependent transferases"/>
    <property type="match status" value="1"/>
</dbReference>
<proteinExistence type="inferred from homology"/>
<dbReference type="EC" id="2.6.1.-" evidence="6"/>
<dbReference type="Gene3D" id="3.40.640.10">
    <property type="entry name" value="Type I PLP-dependent aspartate aminotransferase-like (Major domain)"/>
    <property type="match status" value="1"/>
</dbReference>
<keyword evidence="9" id="KW-1185">Reference proteome</keyword>
<dbReference type="InterPro" id="IPR050596">
    <property type="entry name" value="AspAT/PAT-like"/>
</dbReference>
<protein>
    <recommendedName>
        <fullName evidence="6">Aminotransferase</fullName>
        <ecNumber evidence="6">2.6.1.-</ecNumber>
    </recommendedName>
</protein>
<keyword evidence="4 6" id="KW-0808">Transferase</keyword>
<sequence length="388" mass="42188">MDLKQFVSRGAGSIQPDAISTFNNQVAGIEGLIPLTLGEPDFSTPEHVKEAAIQAIEQNQSHYTNPQGLPALRRAAADYVHDKYGLNYDPDSEVLATAGVSEAMLCTFLAILNPGDEVIIPTPAFPVYESVVKVPGGRPVFIDTSNDGFKLTPEKLKQTLATHDKAKAIILNYPSNPTGVTYDQDELTALADVIKAYDVVVISDEIYSELTYDHAHFSFARLLPDQTITFNGLSKSHAMTGWRIGIVFAKPTLLSEIFKMHMFASFSLTANAQYAAIEAFNNGRNDAEPMKQVYIQRRDLVMKGLKAAGLTSSHPEGAFYIFASVPKSFNGDSMKFGLALAKEARVGVVPGVGFGPGGEGSFRLSYAASTEDLTEAVKRIQDFVKKHE</sequence>
<feature type="domain" description="Aminotransferase class I/classII large" evidence="7">
    <location>
        <begin position="32"/>
        <end position="380"/>
    </location>
</feature>
<evidence type="ECO:0000256" key="1">
    <source>
        <dbReference type="ARBA" id="ARBA00001933"/>
    </source>
</evidence>
<dbReference type="EMBL" id="CP093360">
    <property type="protein sequence ID" value="UQS86111.1"/>
    <property type="molecule type" value="Genomic_DNA"/>
</dbReference>
<dbReference type="InterPro" id="IPR015424">
    <property type="entry name" value="PyrdxlP-dep_Trfase"/>
</dbReference>
<keyword evidence="8" id="KW-0614">Plasmid</keyword>
<dbReference type="AlphaFoldDB" id="A0A976RQX1"/>
<dbReference type="InterPro" id="IPR004838">
    <property type="entry name" value="NHTrfase_class1_PyrdxlP-BS"/>
</dbReference>
<evidence type="ECO:0000256" key="4">
    <source>
        <dbReference type="ARBA" id="ARBA00022679"/>
    </source>
</evidence>
<accession>A0A976RQX1</accession>
<keyword evidence="3 6" id="KW-0032">Aminotransferase</keyword>
<dbReference type="Gene3D" id="3.90.1150.10">
    <property type="entry name" value="Aspartate Aminotransferase, domain 1"/>
    <property type="match status" value="1"/>
</dbReference>
<dbReference type="PANTHER" id="PTHR46383:SF4">
    <property type="entry name" value="AMINOTRANSFERASE"/>
    <property type="match status" value="1"/>
</dbReference>
<dbReference type="CDD" id="cd00609">
    <property type="entry name" value="AAT_like"/>
    <property type="match status" value="1"/>
</dbReference>
<comment type="similarity">
    <text evidence="2 6">Belongs to the class-I pyridoxal-phosphate-dependent aminotransferase family.</text>
</comment>
<organism evidence="8 9">
    <name type="scientific">Nicoliella spurrieriana</name>
    <dbReference type="NCBI Taxonomy" id="2925830"/>
    <lineage>
        <taxon>Bacteria</taxon>
        <taxon>Bacillati</taxon>
        <taxon>Bacillota</taxon>
        <taxon>Bacilli</taxon>
        <taxon>Lactobacillales</taxon>
        <taxon>Lactobacillaceae</taxon>
        <taxon>Nicoliella</taxon>
    </lineage>
</organism>
<evidence type="ECO:0000256" key="2">
    <source>
        <dbReference type="ARBA" id="ARBA00007441"/>
    </source>
</evidence>
<keyword evidence="5" id="KW-0663">Pyridoxal phosphate</keyword>
<geneLocation type="plasmid" evidence="8 9">
    <name>p1unnamed</name>
</geneLocation>
<dbReference type="InterPro" id="IPR004839">
    <property type="entry name" value="Aminotransferase_I/II_large"/>
</dbReference>
<dbReference type="GO" id="GO:0030170">
    <property type="term" value="F:pyridoxal phosphate binding"/>
    <property type="evidence" value="ECO:0007669"/>
    <property type="project" value="InterPro"/>
</dbReference>
<evidence type="ECO:0000313" key="8">
    <source>
        <dbReference type="EMBL" id="UQS86111.1"/>
    </source>
</evidence>
<dbReference type="FunFam" id="3.40.640.10:FF:000033">
    <property type="entry name" value="Aspartate aminotransferase"/>
    <property type="match status" value="1"/>
</dbReference>
<reference evidence="8" key="1">
    <citation type="journal article" date="2022" name="Int. J. Syst. Evol. Microbiol.">
        <title>Apilactobacillus apisilvae sp. nov., Nicolia spurrieriana gen. nov. sp. nov., Bombilactobacillus folatiphilus sp. nov. and Bombilactobacillus thymidiniphilus sp. nov., four new lactic acid bacterial isolates from stingless bees Tetragonula carbonaria and Austroplebeia australis.</title>
        <authorList>
            <person name="Oliphant S.A."/>
            <person name="Watson-Haigh N.S."/>
            <person name="Sumby K.M."/>
            <person name="Gardner J."/>
            <person name="Groom S."/>
            <person name="Jiranek V."/>
        </authorList>
    </citation>
    <scope>NUCLEOTIDE SEQUENCE</scope>
    <source>
        <strain evidence="8">SGEP1_A5</strain>
    </source>
</reference>
<name>A0A976RQX1_9LACO</name>
<dbReference type="InterPro" id="IPR015422">
    <property type="entry name" value="PyrdxlP-dep_Trfase_small"/>
</dbReference>
<evidence type="ECO:0000256" key="6">
    <source>
        <dbReference type="RuleBase" id="RU000481"/>
    </source>
</evidence>
<dbReference type="Proteomes" id="UP000831181">
    <property type="component" value="Plasmid p1unnamed"/>
</dbReference>
<dbReference type="RefSeq" id="WP_260115918.1">
    <property type="nucleotide sequence ID" value="NZ_CP093360.1"/>
</dbReference>
<dbReference type="KEGG" id="lbe:MOO44_00260"/>
<gene>
    <name evidence="8" type="ORF">MOO44_00260</name>
</gene>
<evidence type="ECO:0000259" key="7">
    <source>
        <dbReference type="Pfam" id="PF00155"/>
    </source>
</evidence>
<evidence type="ECO:0000313" key="9">
    <source>
        <dbReference type="Proteomes" id="UP000831181"/>
    </source>
</evidence>